<name>A0A9X7C171_BACTU</name>
<keyword evidence="1" id="KW-0472">Membrane</keyword>
<comment type="caution">
    <text evidence="2">The sequence shown here is derived from an EMBL/GenBank/DDBJ whole genome shotgun (WGS) entry which is preliminary data.</text>
</comment>
<keyword evidence="1" id="KW-0812">Transmembrane</keyword>
<protein>
    <submittedName>
        <fullName evidence="2">Uncharacterized protein</fullName>
    </submittedName>
</protein>
<reference evidence="2 3" key="1">
    <citation type="submission" date="2017-09" db="EMBL/GenBank/DDBJ databases">
        <title>Large-scale bioinformatics analysis of Bacillus genomes uncovers conserved roles of natural products in bacterial physiology.</title>
        <authorList>
            <consortium name="Agbiome Team Llc"/>
            <person name="Bleich R.M."/>
            <person name="Grubbs K.J."/>
            <person name="Santa Maria K.C."/>
            <person name="Allen S.E."/>
            <person name="Farag S."/>
            <person name="Shank E.A."/>
            <person name="Bowers A."/>
        </authorList>
    </citation>
    <scope>NUCLEOTIDE SEQUENCE [LARGE SCALE GENOMIC DNA]</scope>
    <source>
        <strain evidence="2 3">AFS058004</strain>
    </source>
</reference>
<evidence type="ECO:0000313" key="2">
    <source>
        <dbReference type="EMBL" id="PGH85780.1"/>
    </source>
</evidence>
<evidence type="ECO:0000313" key="3">
    <source>
        <dbReference type="Proteomes" id="UP000222944"/>
    </source>
</evidence>
<dbReference type="AlphaFoldDB" id="A0A9X7C171"/>
<organism evidence="2 3">
    <name type="scientific">Bacillus thuringiensis</name>
    <dbReference type="NCBI Taxonomy" id="1428"/>
    <lineage>
        <taxon>Bacteria</taxon>
        <taxon>Bacillati</taxon>
        <taxon>Bacillota</taxon>
        <taxon>Bacilli</taxon>
        <taxon>Bacillales</taxon>
        <taxon>Bacillaceae</taxon>
        <taxon>Bacillus</taxon>
        <taxon>Bacillus cereus group</taxon>
    </lineage>
</organism>
<dbReference type="Proteomes" id="UP000222944">
    <property type="component" value="Unassembled WGS sequence"/>
</dbReference>
<gene>
    <name evidence="2" type="ORF">CN899_08035</name>
</gene>
<dbReference type="EMBL" id="NUFN01000007">
    <property type="protein sequence ID" value="PGH85780.1"/>
    <property type="molecule type" value="Genomic_DNA"/>
</dbReference>
<feature type="transmembrane region" description="Helical" evidence="1">
    <location>
        <begin position="12"/>
        <end position="31"/>
    </location>
</feature>
<evidence type="ECO:0000256" key="1">
    <source>
        <dbReference type="SAM" id="Phobius"/>
    </source>
</evidence>
<feature type="transmembrane region" description="Helical" evidence="1">
    <location>
        <begin position="37"/>
        <end position="57"/>
    </location>
</feature>
<accession>A0A9X7C171</accession>
<proteinExistence type="predicted"/>
<sequence length="68" mass="8114">MQTLRDLKFDLYIYLPAFIYFSFVFSSIYMIGNEFHLMSFIMALLALCCLVSSIIDIKKKKYKITKKR</sequence>
<keyword evidence="1" id="KW-1133">Transmembrane helix</keyword>